<evidence type="ECO:0000313" key="5">
    <source>
        <dbReference type="Proteomes" id="UP000224567"/>
    </source>
</evidence>
<evidence type="ECO:0000256" key="2">
    <source>
        <dbReference type="ARBA" id="ARBA00022842"/>
    </source>
</evidence>
<feature type="domain" description="Transketolase-like C-terminal" evidence="3">
    <location>
        <begin position="109"/>
        <end position="156"/>
    </location>
</feature>
<dbReference type="SUPFAM" id="SSF52922">
    <property type="entry name" value="TK C-terminal domain-like"/>
    <property type="match status" value="1"/>
</dbReference>
<evidence type="ECO:0000313" key="4">
    <source>
        <dbReference type="EMBL" id="PHT29042.1"/>
    </source>
</evidence>
<dbReference type="EMBL" id="MLFT02000159">
    <property type="protein sequence ID" value="PHT29042.1"/>
    <property type="molecule type" value="Genomic_DNA"/>
</dbReference>
<dbReference type="InterPro" id="IPR055152">
    <property type="entry name" value="Transketolase-like_C_2"/>
</dbReference>
<dbReference type="GO" id="GO:0005829">
    <property type="term" value="C:cytosol"/>
    <property type="evidence" value="ECO:0007669"/>
    <property type="project" value="TreeGrafter"/>
</dbReference>
<dbReference type="STRING" id="33114.A0A2G2V7S2"/>
<dbReference type="InterPro" id="IPR009014">
    <property type="entry name" value="Transketo_C/PFOR_II"/>
</dbReference>
<reference evidence="4 5" key="1">
    <citation type="journal article" date="2017" name="Genome Biol.">
        <title>New reference genome sequences of hot pepper reveal the massive evolution of plant disease-resistance genes by retroduplication.</title>
        <authorList>
            <person name="Kim S."/>
            <person name="Park J."/>
            <person name="Yeom S.I."/>
            <person name="Kim Y.M."/>
            <person name="Seo E."/>
            <person name="Kim K.T."/>
            <person name="Kim M.S."/>
            <person name="Lee J.M."/>
            <person name="Cheong K."/>
            <person name="Shin H.S."/>
            <person name="Kim S.B."/>
            <person name="Han K."/>
            <person name="Lee J."/>
            <person name="Park M."/>
            <person name="Lee H.A."/>
            <person name="Lee H.Y."/>
            <person name="Lee Y."/>
            <person name="Oh S."/>
            <person name="Lee J.H."/>
            <person name="Choi E."/>
            <person name="Choi E."/>
            <person name="Lee S.E."/>
            <person name="Jeon J."/>
            <person name="Kim H."/>
            <person name="Choi G."/>
            <person name="Song H."/>
            <person name="Lee J."/>
            <person name="Lee S.C."/>
            <person name="Kwon J.K."/>
            <person name="Lee H.Y."/>
            <person name="Koo N."/>
            <person name="Hong Y."/>
            <person name="Kim R.W."/>
            <person name="Kang W.H."/>
            <person name="Huh J.H."/>
            <person name="Kang B.C."/>
            <person name="Yang T.J."/>
            <person name="Lee Y.H."/>
            <person name="Bennetzen J.L."/>
            <person name="Choi D."/>
        </authorList>
    </citation>
    <scope>NUCLEOTIDE SEQUENCE [LARGE SCALE GENOMIC DNA]</scope>
    <source>
        <strain evidence="5">cv. PBC81</strain>
    </source>
</reference>
<reference evidence="5" key="2">
    <citation type="journal article" date="2017" name="J. Anim. Genet.">
        <title>Multiple reference genome sequences of hot pepper reveal the massive evolution of plant disease resistance genes by retroduplication.</title>
        <authorList>
            <person name="Kim S."/>
            <person name="Park J."/>
            <person name="Yeom S.-I."/>
            <person name="Kim Y.-M."/>
            <person name="Seo E."/>
            <person name="Kim K.-T."/>
            <person name="Kim M.-S."/>
            <person name="Lee J.M."/>
            <person name="Cheong K."/>
            <person name="Shin H.-S."/>
            <person name="Kim S.-B."/>
            <person name="Han K."/>
            <person name="Lee J."/>
            <person name="Park M."/>
            <person name="Lee H.-A."/>
            <person name="Lee H.-Y."/>
            <person name="Lee Y."/>
            <person name="Oh S."/>
            <person name="Lee J.H."/>
            <person name="Choi E."/>
            <person name="Choi E."/>
            <person name="Lee S.E."/>
            <person name="Jeon J."/>
            <person name="Kim H."/>
            <person name="Choi G."/>
            <person name="Song H."/>
            <person name="Lee J."/>
            <person name="Lee S.-C."/>
            <person name="Kwon J.-K."/>
            <person name="Lee H.-Y."/>
            <person name="Koo N."/>
            <person name="Hong Y."/>
            <person name="Kim R.W."/>
            <person name="Kang W.-H."/>
            <person name="Huh J.H."/>
            <person name="Kang B.-C."/>
            <person name="Yang T.-J."/>
            <person name="Lee Y.-H."/>
            <person name="Bennetzen J.L."/>
            <person name="Choi D."/>
        </authorList>
    </citation>
    <scope>NUCLEOTIDE SEQUENCE [LARGE SCALE GENOMIC DNA]</scope>
    <source>
        <strain evidence="5">cv. PBC81</strain>
    </source>
</reference>
<proteinExistence type="predicted"/>
<dbReference type="Pfam" id="PF22613">
    <property type="entry name" value="Transketolase_C_1"/>
    <property type="match status" value="1"/>
</dbReference>
<dbReference type="Gene3D" id="3.40.50.920">
    <property type="match status" value="1"/>
</dbReference>
<gene>
    <name evidence="4" type="ORF">CQW23_31362</name>
</gene>
<dbReference type="InterPro" id="IPR033247">
    <property type="entry name" value="Transketolase_fam"/>
</dbReference>
<dbReference type="OrthoDB" id="10267175at2759"/>
<dbReference type="PANTHER" id="PTHR43522:SF5">
    <property type="entry name" value="TRANSKETOLASE"/>
    <property type="match status" value="1"/>
</dbReference>
<dbReference type="GO" id="GO:0006098">
    <property type="term" value="P:pentose-phosphate shunt"/>
    <property type="evidence" value="ECO:0007669"/>
    <property type="project" value="TreeGrafter"/>
</dbReference>
<protein>
    <recommendedName>
        <fullName evidence="3">Transketolase-like C-terminal domain-containing protein</fullName>
    </recommendedName>
</protein>
<accession>A0A2G2V7S2</accession>
<evidence type="ECO:0000256" key="1">
    <source>
        <dbReference type="ARBA" id="ARBA00022723"/>
    </source>
</evidence>
<dbReference type="GO" id="GO:0004802">
    <property type="term" value="F:transketolase activity"/>
    <property type="evidence" value="ECO:0007669"/>
    <property type="project" value="TreeGrafter"/>
</dbReference>
<organism evidence="4 5">
    <name type="scientific">Capsicum baccatum</name>
    <name type="common">Peruvian pepper</name>
    <dbReference type="NCBI Taxonomy" id="33114"/>
    <lineage>
        <taxon>Eukaryota</taxon>
        <taxon>Viridiplantae</taxon>
        <taxon>Streptophyta</taxon>
        <taxon>Embryophyta</taxon>
        <taxon>Tracheophyta</taxon>
        <taxon>Spermatophyta</taxon>
        <taxon>Magnoliopsida</taxon>
        <taxon>eudicotyledons</taxon>
        <taxon>Gunneridae</taxon>
        <taxon>Pentapetalae</taxon>
        <taxon>asterids</taxon>
        <taxon>lamiids</taxon>
        <taxon>Solanales</taxon>
        <taxon>Solanaceae</taxon>
        <taxon>Solanoideae</taxon>
        <taxon>Capsiceae</taxon>
        <taxon>Capsicum</taxon>
    </lineage>
</organism>
<evidence type="ECO:0000259" key="3">
    <source>
        <dbReference type="Pfam" id="PF22613"/>
    </source>
</evidence>
<keyword evidence="2" id="KW-0460">Magnesium</keyword>
<dbReference type="AlphaFoldDB" id="A0A2G2V7S2"/>
<keyword evidence="1" id="KW-0479">Metal-binding</keyword>
<dbReference type="GO" id="GO:0046872">
    <property type="term" value="F:metal ion binding"/>
    <property type="evidence" value="ECO:0007669"/>
    <property type="project" value="UniProtKB-KW"/>
</dbReference>
<name>A0A2G2V7S2_CAPBA</name>
<dbReference type="PANTHER" id="PTHR43522">
    <property type="entry name" value="TRANSKETOLASE"/>
    <property type="match status" value="1"/>
</dbReference>
<dbReference type="Proteomes" id="UP000224567">
    <property type="component" value="Unassembled WGS sequence"/>
</dbReference>
<comment type="caution">
    <text evidence="4">The sequence shown here is derived from an EMBL/GenBank/DDBJ whole genome shotgun (WGS) entry which is preliminary data.</text>
</comment>
<keyword evidence="5" id="KW-1185">Reference proteome</keyword>
<sequence>MTPSSSAVSGGGFSAPSIHSSSKLAARAVRTLSAQAGVAIENRNIPSFLALLRQKVAGNVEGTLADAVGKGGYDVSDNSEKELPEIILIGTLSVLCLCEATANVLRREESMSKRVSVEAGSPLGWEYVGDEGIVIGIDDFGSSGPYLEVFNKYGFTEENVTKTAKSLLTK</sequence>